<feature type="modified residue" description="4-aspartylphosphate" evidence="6">
    <location>
        <position position="51"/>
    </location>
</feature>
<feature type="domain" description="Response regulatory" evidence="8">
    <location>
        <begin position="2"/>
        <end position="116"/>
    </location>
</feature>
<dbReference type="InterPro" id="IPR025944">
    <property type="entry name" value="Sigma_54_int_dom_CS"/>
</dbReference>
<dbReference type="Gene3D" id="1.10.10.60">
    <property type="entry name" value="Homeodomain-like"/>
    <property type="match status" value="1"/>
</dbReference>
<evidence type="ECO:0000259" key="8">
    <source>
        <dbReference type="PROSITE" id="PS50110"/>
    </source>
</evidence>
<dbReference type="InterPro" id="IPR011006">
    <property type="entry name" value="CheY-like_superfamily"/>
</dbReference>
<dbReference type="PATRIC" id="fig|1339350.3.peg.4625"/>
<dbReference type="CDD" id="cd00156">
    <property type="entry name" value="REC"/>
    <property type="match status" value="1"/>
</dbReference>
<keyword evidence="6" id="KW-0597">Phosphoprotein</keyword>
<feature type="domain" description="Sigma-54 factor interaction" evidence="7">
    <location>
        <begin position="129"/>
        <end position="358"/>
    </location>
</feature>
<keyword evidence="5" id="KW-0804">Transcription</keyword>
<dbReference type="Proteomes" id="UP000028134">
    <property type="component" value="Unassembled WGS sequence"/>
</dbReference>
<gene>
    <name evidence="9" type="ORF">M097_4898</name>
</gene>
<evidence type="ECO:0000256" key="2">
    <source>
        <dbReference type="ARBA" id="ARBA00022840"/>
    </source>
</evidence>
<dbReference type="SUPFAM" id="SSF52172">
    <property type="entry name" value="CheY-like"/>
    <property type="match status" value="1"/>
</dbReference>
<dbReference type="Gene3D" id="1.10.8.60">
    <property type="match status" value="1"/>
</dbReference>
<dbReference type="PANTHER" id="PTHR32071">
    <property type="entry name" value="TRANSCRIPTIONAL REGULATORY PROTEIN"/>
    <property type="match status" value="1"/>
</dbReference>
<proteinExistence type="predicted"/>
<dbReference type="PANTHER" id="PTHR32071:SF81">
    <property type="entry name" value="PROPIONATE CATABOLISM OPERON REGULATORY PROTEIN"/>
    <property type="match status" value="1"/>
</dbReference>
<dbReference type="GO" id="GO:0043565">
    <property type="term" value="F:sequence-specific DNA binding"/>
    <property type="evidence" value="ECO:0007669"/>
    <property type="project" value="InterPro"/>
</dbReference>
<dbReference type="InterPro" id="IPR001789">
    <property type="entry name" value="Sig_transdc_resp-reg_receiver"/>
</dbReference>
<dbReference type="Pfam" id="PF00072">
    <property type="entry name" value="Response_reg"/>
    <property type="match status" value="1"/>
</dbReference>
<dbReference type="InterPro" id="IPR027417">
    <property type="entry name" value="P-loop_NTPase"/>
</dbReference>
<dbReference type="Gene3D" id="3.40.50.2300">
    <property type="match status" value="1"/>
</dbReference>
<dbReference type="PROSITE" id="PS00676">
    <property type="entry name" value="SIGMA54_INTERACT_2"/>
    <property type="match status" value="1"/>
</dbReference>
<evidence type="ECO:0000256" key="3">
    <source>
        <dbReference type="ARBA" id="ARBA00023015"/>
    </source>
</evidence>
<dbReference type="FunFam" id="3.40.50.300:FF:000006">
    <property type="entry name" value="DNA-binding transcriptional regulator NtrC"/>
    <property type="match status" value="1"/>
</dbReference>
<dbReference type="AlphaFoldDB" id="A0A078QLQ6"/>
<keyword evidence="3" id="KW-0805">Transcription regulation</keyword>
<dbReference type="PROSITE" id="PS50110">
    <property type="entry name" value="RESPONSE_REGULATORY"/>
    <property type="match status" value="1"/>
</dbReference>
<dbReference type="Gene3D" id="3.40.50.300">
    <property type="entry name" value="P-loop containing nucleotide triphosphate hydrolases"/>
    <property type="match status" value="1"/>
</dbReference>
<dbReference type="RefSeq" id="WP_032946792.1">
    <property type="nucleotide sequence ID" value="NZ_JNHI01000116.1"/>
</dbReference>
<evidence type="ECO:0000256" key="4">
    <source>
        <dbReference type="ARBA" id="ARBA00023125"/>
    </source>
</evidence>
<evidence type="ECO:0000256" key="6">
    <source>
        <dbReference type="PROSITE-ProRule" id="PRU00169"/>
    </source>
</evidence>
<evidence type="ECO:0000313" key="9">
    <source>
        <dbReference type="EMBL" id="KDS23356.1"/>
    </source>
</evidence>
<dbReference type="GO" id="GO:0000160">
    <property type="term" value="P:phosphorelay signal transduction system"/>
    <property type="evidence" value="ECO:0007669"/>
    <property type="project" value="InterPro"/>
</dbReference>
<dbReference type="CDD" id="cd00009">
    <property type="entry name" value="AAA"/>
    <property type="match status" value="1"/>
</dbReference>
<comment type="caution">
    <text evidence="9">The sequence shown here is derived from an EMBL/GenBank/DDBJ whole genome shotgun (WGS) entry which is preliminary data.</text>
</comment>
<reference evidence="9 10" key="1">
    <citation type="submission" date="2014-04" db="EMBL/GenBank/DDBJ databases">
        <authorList>
            <person name="Sears C."/>
            <person name="Carroll K."/>
            <person name="Sack B.R."/>
            <person name="Qadri F."/>
            <person name="Myers L.L."/>
            <person name="Chung G.-T."/>
            <person name="Escheverria P."/>
            <person name="Fraser C.M."/>
            <person name="Sadzewicz L."/>
            <person name="Shefchek K.A."/>
            <person name="Tallon L."/>
            <person name="Das S.P."/>
            <person name="Daugherty S."/>
            <person name="Mongodin E.F."/>
        </authorList>
    </citation>
    <scope>NUCLEOTIDE SEQUENCE [LARGE SCALE GENOMIC DNA]</scope>
    <source>
        <strain evidence="10">3775 SL(B) 10 (iv)</strain>
    </source>
</reference>
<evidence type="ECO:0000313" key="10">
    <source>
        <dbReference type="Proteomes" id="UP000028134"/>
    </source>
</evidence>
<evidence type="ECO:0000256" key="5">
    <source>
        <dbReference type="ARBA" id="ARBA00023163"/>
    </source>
</evidence>
<dbReference type="Pfam" id="PF25601">
    <property type="entry name" value="AAA_lid_14"/>
    <property type="match status" value="1"/>
</dbReference>
<dbReference type="PROSITE" id="PS50045">
    <property type="entry name" value="SIGMA54_INTERACT_4"/>
    <property type="match status" value="1"/>
</dbReference>
<dbReference type="SUPFAM" id="SSF46689">
    <property type="entry name" value="Homeodomain-like"/>
    <property type="match status" value="1"/>
</dbReference>
<dbReference type="InterPro" id="IPR009057">
    <property type="entry name" value="Homeodomain-like_sf"/>
</dbReference>
<sequence length="427" mass="48010">MKILIVEDNMILKVMIEKWLQKAGYEVLTAIDEPGARSILKKHEISLVLGDVRLPEGNGISLLEWMMHCGMEIPFIVMTDYACISDAVRAIKLGAKDYLEKPVHQEQLFELMHSMLKSPVIVRKERSFVERTSEAARKVASFARRVAPSDLSVMILGPSGSGKEVIAQMIHRYSDRSDKPFVAVNCGSIPNDLQASEFFGAVKGAFTGAVADRKGHFEIANGGTLFLDEVGNMPYSMQILLLRVLQEKEFNPVGSDKVKRTNVRIISATNENMKKAVEEGRFREDLYYRLAELEILQPPLKDCKDDILPLAEFFRKEHSYRIPVKNEGFTEEAKACMLGYDWPGNVRELSAKVKRAVIVADNVLLDVCDLGLDNVVCGSNSEIYIIQERERIRNILEKNHGNVSQTAIELGCSRTALYKKMKKVGLK</sequence>
<keyword evidence="1" id="KW-0547">Nucleotide-binding</keyword>
<dbReference type="InterPro" id="IPR002197">
    <property type="entry name" value="HTH_Fis"/>
</dbReference>
<dbReference type="SUPFAM" id="SSF52540">
    <property type="entry name" value="P-loop containing nucleoside triphosphate hydrolases"/>
    <property type="match status" value="1"/>
</dbReference>
<dbReference type="PROSITE" id="PS00688">
    <property type="entry name" value="SIGMA54_INTERACT_3"/>
    <property type="match status" value="1"/>
</dbReference>
<dbReference type="InterPro" id="IPR058031">
    <property type="entry name" value="AAA_lid_NorR"/>
</dbReference>
<dbReference type="InterPro" id="IPR002078">
    <property type="entry name" value="Sigma_54_int"/>
</dbReference>
<dbReference type="InterPro" id="IPR025943">
    <property type="entry name" value="Sigma_54_int_dom_ATP-bd_2"/>
</dbReference>
<organism evidence="9 10">
    <name type="scientific">Phocaeicola vulgatus str. 3775 SL</name>
    <name type="common">B</name>
    <name type="synonym">iv</name>
    <dbReference type="NCBI Taxonomy" id="1339350"/>
    <lineage>
        <taxon>Bacteria</taxon>
        <taxon>Pseudomonadati</taxon>
        <taxon>Bacteroidota</taxon>
        <taxon>Bacteroidia</taxon>
        <taxon>Bacteroidales</taxon>
        <taxon>Bacteroidaceae</taxon>
        <taxon>Phocaeicola</taxon>
    </lineage>
</organism>
<dbReference type="PRINTS" id="PR01590">
    <property type="entry name" value="HTHFIS"/>
</dbReference>
<keyword evidence="2" id="KW-0067">ATP-binding</keyword>
<dbReference type="GO" id="GO:0005524">
    <property type="term" value="F:ATP binding"/>
    <property type="evidence" value="ECO:0007669"/>
    <property type="project" value="UniProtKB-KW"/>
</dbReference>
<dbReference type="InterPro" id="IPR003593">
    <property type="entry name" value="AAA+_ATPase"/>
</dbReference>
<name>A0A078QLQ6_PHOVU</name>
<accession>A0A078QLQ6</accession>
<dbReference type="Pfam" id="PF02954">
    <property type="entry name" value="HTH_8"/>
    <property type="match status" value="1"/>
</dbReference>
<evidence type="ECO:0000256" key="1">
    <source>
        <dbReference type="ARBA" id="ARBA00022741"/>
    </source>
</evidence>
<dbReference type="SMART" id="SM00448">
    <property type="entry name" value="REC"/>
    <property type="match status" value="1"/>
</dbReference>
<dbReference type="GO" id="GO:0006355">
    <property type="term" value="P:regulation of DNA-templated transcription"/>
    <property type="evidence" value="ECO:0007669"/>
    <property type="project" value="InterPro"/>
</dbReference>
<protein>
    <submittedName>
        <fullName evidence="9">AAA domain family protein</fullName>
    </submittedName>
</protein>
<keyword evidence="4" id="KW-0238">DNA-binding</keyword>
<evidence type="ECO:0000259" key="7">
    <source>
        <dbReference type="PROSITE" id="PS50045"/>
    </source>
</evidence>
<dbReference type="Pfam" id="PF00158">
    <property type="entry name" value="Sigma54_activat"/>
    <property type="match status" value="1"/>
</dbReference>
<dbReference type="EMBL" id="JNHI01000116">
    <property type="protein sequence ID" value="KDS23356.1"/>
    <property type="molecule type" value="Genomic_DNA"/>
</dbReference>
<dbReference type="SMART" id="SM00382">
    <property type="entry name" value="AAA"/>
    <property type="match status" value="1"/>
</dbReference>